<dbReference type="InterPro" id="IPR047057">
    <property type="entry name" value="MerR_fam"/>
</dbReference>
<keyword evidence="2" id="KW-0175">Coiled coil</keyword>
<dbReference type="CDD" id="cd00592">
    <property type="entry name" value="HTH_MerR-like"/>
    <property type="match status" value="1"/>
</dbReference>
<protein>
    <submittedName>
        <fullName evidence="4">DNA-binding transcriptional MerR regulator</fullName>
    </submittedName>
</protein>
<dbReference type="GO" id="GO:0003700">
    <property type="term" value="F:DNA-binding transcription factor activity"/>
    <property type="evidence" value="ECO:0007669"/>
    <property type="project" value="InterPro"/>
</dbReference>
<keyword evidence="5" id="KW-1185">Reference proteome</keyword>
<dbReference type="RefSeq" id="WP_246453677.1">
    <property type="nucleotide sequence ID" value="NZ_JACHBU010000001.1"/>
</dbReference>
<dbReference type="Proteomes" id="UP000585437">
    <property type="component" value="Unassembled WGS sequence"/>
</dbReference>
<evidence type="ECO:0000313" key="5">
    <source>
        <dbReference type="Proteomes" id="UP000585437"/>
    </source>
</evidence>
<evidence type="ECO:0000313" key="4">
    <source>
        <dbReference type="EMBL" id="MBB6506894.1"/>
    </source>
</evidence>
<dbReference type="PANTHER" id="PTHR30204">
    <property type="entry name" value="REDOX-CYCLING DRUG-SENSING TRANSCRIPTIONAL ACTIVATOR SOXR"/>
    <property type="match status" value="1"/>
</dbReference>
<comment type="caution">
    <text evidence="4">The sequence shown here is derived from an EMBL/GenBank/DDBJ whole genome shotgun (WGS) entry which is preliminary data.</text>
</comment>
<dbReference type="InterPro" id="IPR036388">
    <property type="entry name" value="WH-like_DNA-bd_sf"/>
</dbReference>
<feature type="coiled-coil region" evidence="2">
    <location>
        <begin position="129"/>
        <end position="156"/>
    </location>
</feature>
<dbReference type="Gene3D" id="1.10.10.10">
    <property type="entry name" value="Winged helix-like DNA-binding domain superfamily/Winged helix DNA-binding domain"/>
    <property type="match status" value="1"/>
</dbReference>
<feature type="domain" description="HTH merR-type" evidence="3">
    <location>
        <begin position="45"/>
        <end position="114"/>
    </location>
</feature>
<dbReference type="PROSITE" id="PS50937">
    <property type="entry name" value="HTH_MERR_2"/>
    <property type="match status" value="1"/>
</dbReference>
<evidence type="ECO:0000256" key="1">
    <source>
        <dbReference type="ARBA" id="ARBA00023125"/>
    </source>
</evidence>
<sequence length="238" mass="26475">MRSDLFDATSQSSQPSCLLSPEFLAIRFFPQIQLPFELPDQPVPIADVADLFGVTHRTLHFYEEKGLLVAGRATGRGTAPMRVYASDQIRRMAVITACREVGIGIVMIQDLLSELAGAASQAEADDIFSTALQQRKREMTAEISQIRRQMQQIETLVSQDTDDRAETSRRAACPPLADIERRCLSLMSDGYSASRIARELEIDLDEMRRIEIALIDKFEASNRFQAIAKALVAGVVLN</sequence>
<evidence type="ECO:0000256" key="2">
    <source>
        <dbReference type="SAM" id="Coils"/>
    </source>
</evidence>
<dbReference type="Gene3D" id="1.10.1660.10">
    <property type="match status" value="1"/>
</dbReference>
<dbReference type="AlphaFoldDB" id="A0A7X0JG09"/>
<dbReference type="SMART" id="SM00422">
    <property type="entry name" value="HTH_MERR"/>
    <property type="match status" value="1"/>
</dbReference>
<gene>
    <name evidence="4" type="ORF">F4695_000213</name>
</gene>
<dbReference type="PANTHER" id="PTHR30204:SF93">
    <property type="entry name" value="HTH MERR-TYPE DOMAIN-CONTAINING PROTEIN"/>
    <property type="match status" value="1"/>
</dbReference>
<keyword evidence="1 4" id="KW-0238">DNA-binding</keyword>
<accession>A0A7X0JG09</accession>
<name>A0A7X0JG09_9HYPH</name>
<dbReference type="Pfam" id="PF13411">
    <property type="entry name" value="MerR_1"/>
    <property type="match status" value="1"/>
</dbReference>
<proteinExistence type="predicted"/>
<evidence type="ECO:0000259" key="3">
    <source>
        <dbReference type="PROSITE" id="PS50937"/>
    </source>
</evidence>
<dbReference type="EMBL" id="JACHBU010000001">
    <property type="protein sequence ID" value="MBB6506894.1"/>
    <property type="molecule type" value="Genomic_DNA"/>
</dbReference>
<reference evidence="4 5" key="1">
    <citation type="submission" date="2020-08" db="EMBL/GenBank/DDBJ databases">
        <title>The Agave Microbiome: Exploring the role of microbial communities in plant adaptations to desert environments.</title>
        <authorList>
            <person name="Partida-Martinez L.P."/>
        </authorList>
    </citation>
    <scope>NUCLEOTIDE SEQUENCE [LARGE SCALE GENOMIC DNA]</scope>
    <source>
        <strain evidence="4 5">AS3.12</strain>
    </source>
</reference>
<dbReference type="InterPro" id="IPR016032">
    <property type="entry name" value="Sig_transdc_resp-reg_C-effctor"/>
</dbReference>
<dbReference type="GO" id="GO:0003677">
    <property type="term" value="F:DNA binding"/>
    <property type="evidence" value="ECO:0007669"/>
    <property type="project" value="UniProtKB-KW"/>
</dbReference>
<dbReference type="SUPFAM" id="SSF46955">
    <property type="entry name" value="Putative DNA-binding domain"/>
    <property type="match status" value="1"/>
</dbReference>
<dbReference type="InterPro" id="IPR009061">
    <property type="entry name" value="DNA-bd_dom_put_sf"/>
</dbReference>
<organism evidence="4 5">
    <name type="scientific">Rhizobium soli</name>
    <dbReference type="NCBI Taxonomy" id="424798"/>
    <lineage>
        <taxon>Bacteria</taxon>
        <taxon>Pseudomonadati</taxon>
        <taxon>Pseudomonadota</taxon>
        <taxon>Alphaproteobacteria</taxon>
        <taxon>Hyphomicrobiales</taxon>
        <taxon>Rhizobiaceae</taxon>
        <taxon>Rhizobium/Agrobacterium group</taxon>
        <taxon>Rhizobium</taxon>
    </lineage>
</organism>
<dbReference type="SUPFAM" id="SSF46894">
    <property type="entry name" value="C-terminal effector domain of the bipartite response regulators"/>
    <property type="match status" value="1"/>
</dbReference>
<dbReference type="InterPro" id="IPR000551">
    <property type="entry name" value="MerR-type_HTH_dom"/>
</dbReference>